<evidence type="ECO:0000313" key="3">
    <source>
        <dbReference type="Proteomes" id="UP000606600"/>
    </source>
</evidence>
<dbReference type="RefSeq" id="WP_191187291.1">
    <property type="nucleotide sequence ID" value="NZ_JACWMY010000001.1"/>
</dbReference>
<dbReference type="InterPro" id="IPR018490">
    <property type="entry name" value="cNMP-bd_dom_sf"/>
</dbReference>
<dbReference type="InterPro" id="IPR014710">
    <property type="entry name" value="RmlC-like_jellyroll"/>
</dbReference>
<keyword evidence="3" id="KW-1185">Reference proteome</keyword>
<evidence type="ECO:0000259" key="1">
    <source>
        <dbReference type="SMART" id="SM00100"/>
    </source>
</evidence>
<proteinExistence type="predicted"/>
<dbReference type="CDD" id="cd00038">
    <property type="entry name" value="CAP_ED"/>
    <property type="match status" value="1"/>
</dbReference>
<comment type="caution">
    <text evidence="2">The sequence shown here is derived from an EMBL/GenBank/DDBJ whole genome shotgun (WGS) entry which is preliminary data.</text>
</comment>
<dbReference type="InterPro" id="IPR000595">
    <property type="entry name" value="cNMP-bd_dom"/>
</dbReference>
<dbReference type="SUPFAM" id="SSF51206">
    <property type="entry name" value="cAMP-binding domain-like"/>
    <property type="match status" value="1"/>
</dbReference>
<dbReference type="EMBL" id="JACWMY010000001">
    <property type="protein sequence ID" value="MBD1362619.1"/>
    <property type="molecule type" value="Genomic_DNA"/>
</dbReference>
<dbReference type="Gene3D" id="2.60.120.10">
    <property type="entry name" value="Jelly Rolls"/>
    <property type="match status" value="1"/>
</dbReference>
<dbReference type="Pfam" id="PF00027">
    <property type="entry name" value="cNMP_binding"/>
    <property type="match status" value="1"/>
</dbReference>
<dbReference type="Proteomes" id="UP000606600">
    <property type="component" value="Unassembled WGS sequence"/>
</dbReference>
<gene>
    <name evidence="2" type="ORF">IDJ77_02250</name>
</gene>
<sequence length="197" mass="23336">MEDISIAALLKFFEKYFPLNHAERSEIPEKFSARSIKRRSFILQPGDICKYFTFIVSGCFRQYAVDENGKEHNLQFAVENEWITDLSSFYNEDPSGLYIEAVEPSVILQIKHDDLLYLYTTYHKFDRNFRIIVERKYIDLQNRVMQNISVTAENRYVNFINRYPDLANRLPNIQIASYLGITPEFLSKVRKKRVRPS</sequence>
<feature type="domain" description="Cyclic nucleotide-binding" evidence="1">
    <location>
        <begin position="15"/>
        <end position="134"/>
    </location>
</feature>
<accession>A0ABR7WJX0</accession>
<reference evidence="2 3" key="1">
    <citation type="submission" date="2020-09" db="EMBL/GenBank/DDBJ databases">
        <title>Novel species of Mucilaginibacter isolated from a glacier on the Tibetan Plateau.</title>
        <authorList>
            <person name="Liu Q."/>
            <person name="Xin Y.-H."/>
        </authorList>
    </citation>
    <scope>NUCLEOTIDE SEQUENCE [LARGE SCALE GENOMIC DNA]</scope>
    <source>
        <strain evidence="2 3">ZT4R22</strain>
    </source>
</reference>
<dbReference type="SMART" id="SM00100">
    <property type="entry name" value="cNMP"/>
    <property type="match status" value="1"/>
</dbReference>
<protein>
    <submittedName>
        <fullName evidence="2">Crp/Fnr family transcriptional regulator</fullName>
    </submittedName>
</protein>
<evidence type="ECO:0000313" key="2">
    <source>
        <dbReference type="EMBL" id="MBD1362619.1"/>
    </source>
</evidence>
<name>A0ABR7WJX0_9SPHI</name>
<organism evidence="2 3">
    <name type="scientific">Mucilaginibacter pankratovii</name>
    <dbReference type="NCBI Taxonomy" id="2772110"/>
    <lineage>
        <taxon>Bacteria</taxon>
        <taxon>Pseudomonadati</taxon>
        <taxon>Bacteroidota</taxon>
        <taxon>Sphingobacteriia</taxon>
        <taxon>Sphingobacteriales</taxon>
        <taxon>Sphingobacteriaceae</taxon>
        <taxon>Mucilaginibacter</taxon>
    </lineage>
</organism>